<keyword evidence="6" id="KW-1185">Reference proteome</keyword>
<comment type="caution">
    <text evidence="5">The sequence shown here is derived from an EMBL/GenBank/DDBJ whole genome shotgun (WGS) entry which is preliminary data.</text>
</comment>
<organism evidence="5 6">
    <name type="scientific">Sphingosinicella xenopeptidilytica</name>
    <dbReference type="NCBI Taxonomy" id="364098"/>
    <lineage>
        <taxon>Bacteria</taxon>
        <taxon>Pseudomonadati</taxon>
        <taxon>Pseudomonadota</taxon>
        <taxon>Alphaproteobacteria</taxon>
        <taxon>Sphingomonadales</taxon>
        <taxon>Sphingosinicellaceae</taxon>
        <taxon>Sphingosinicella</taxon>
    </lineage>
</organism>
<evidence type="ECO:0000256" key="1">
    <source>
        <dbReference type="ARBA" id="ARBA00006586"/>
    </source>
</evidence>
<evidence type="ECO:0000256" key="3">
    <source>
        <dbReference type="ARBA" id="ARBA00023145"/>
    </source>
</evidence>
<evidence type="ECO:0000256" key="4">
    <source>
        <dbReference type="SAM" id="SignalP"/>
    </source>
</evidence>
<dbReference type="Gene3D" id="1.10.439.10">
    <property type="entry name" value="Penicillin Amidohydrolase, domain 1"/>
    <property type="match status" value="1"/>
</dbReference>
<keyword evidence="4" id="KW-0732">Signal</keyword>
<dbReference type="InterPro" id="IPR043147">
    <property type="entry name" value="Penicillin_amidase_A-knob"/>
</dbReference>
<dbReference type="InterPro" id="IPR043146">
    <property type="entry name" value="Penicillin_amidase_N_B-knob"/>
</dbReference>
<dbReference type="RefSeq" id="WP_381491521.1">
    <property type="nucleotide sequence ID" value="NZ_JBHTIK010000008.1"/>
</dbReference>
<reference evidence="6" key="1">
    <citation type="journal article" date="2019" name="Int. J. Syst. Evol. Microbiol.">
        <title>The Global Catalogue of Microorganisms (GCM) 10K type strain sequencing project: providing services to taxonomists for standard genome sequencing and annotation.</title>
        <authorList>
            <consortium name="The Broad Institute Genomics Platform"/>
            <consortium name="The Broad Institute Genome Sequencing Center for Infectious Disease"/>
            <person name="Wu L."/>
            <person name="Ma J."/>
        </authorList>
    </citation>
    <scope>NUCLEOTIDE SEQUENCE [LARGE SCALE GENOMIC DNA]</scope>
    <source>
        <strain evidence="6">CCUG 52537</strain>
    </source>
</reference>
<dbReference type="CDD" id="cd03747">
    <property type="entry name" value="Ntn_PGA_like"/>
    <property type="match status" value="1"/>
</dbReference>
<gene>
    <name evidence="5" type="ORF">ACFQ00_13055</name>
</gene>
<dbReference type="SUPFAM" id="SSF56235">
    <property type="entry name" value="N-terminal nucleophile aminohydrolases (Ntn hydrolases)"/>
    <property type="match status" value="1"/>
</dbReference>
<evidence type="ECO:0000313" key="6">
    <source>
        <dbReference type="Proteomes" id="UP001597124"/>
    </source>
</evidence>
<feature type="signal peptide" evidence="4">
    <location>
        <begin position="1"/>
        <end position="22"/>
    </location>
</feature>
<dbReference type="InterPro" id="IPR029055">
    <property type="entry name" value="Ntn_hydrolases_N"/>
</dbReference>
<dbReference type="InterPro" id="IPR014395">
    <property type="entry name" value="Pen/GL7ACA/AHL_acylase"/>
</dbReference>
<dbReference type="Gene3D" id="3.60.20.10">
    <property type="entry name" value="Glutamine Phosphoribosylpyrophosphate, subunit 1, domain 1"/>
    <property type="match status" value="1"/>
</dbReference>
<comment type="similarity">
    <text evidence="1">Belongs to the peptidase S45 family.</text>
</comment>
<dbReference type="Pfam" id="PF01804">
    <property type="entry name" value="Penicil_amidase"/>
    <property type="match status" value="1"/>
</dbReference>
<accession>A0ABW3C5N5</accession>
<keyword evidence="2" id="KW-0378">Hydrolase</keyword>
<dbReference type="InterPro" id="IPR023343">
    <property type="entry name" value="Penicillin_amidase_dom1"/>
</dbReference>
<dbReference type="PANTHER" id="PTHR34218">
    <property type="entry name" value="PEPTIDASE S45 PENICILLIN AMIDASE"/>
    <property type="match status" value="1"/>
</dbReference>
<dbReference type="Proteomes" id="UP001597124">
    <property type="component" value="Unassembled WGS sequence"/>
</dbReference>
<dbReference type="InterPro" id="IPR002692">
    <property type="entry name" value="S45"/>
</dbReference>
<protein>
    <submittedName>
        <fullName evidence="5">Penicillin acylase family protein</fullName>
    </submittedName>
</protein>
<keyword evidence="3" id="KW-0865">Zymogen</keyword>
<dbReference type="PIRSF" id="PIRSF001227">
    <property type="entry name" value="Pen_acylase"/>
    <property type="match status" value="1"/>
</dbReference>
<proteinExistence type="inferred from homology"/>
<feature type="chain" id="PRO_5046125612" evidence="4">
    <location>
        <begin position="23"/>
        <end position="787"/>
    </location>
</feature>
<dbReference type="PANTHER" id="PTHR34218:SF4">
    <property type="entry name" value="ACYL-HOMOSERINE LACTONE ACYLASE QUIP"/>
    <property type="match status" value="1"/>
</dbReference>
<dbReference type="Gene3D" id="2.30.120.10">
    <property type="match status" value="1"/>
</dbReference>
<dbReference type="Gene3D" id="1.10.1400.10">
    <property type="match status" value="1"/>
</dbReference>
<name>A0ABW3C5N5_SPHXN</name>
<dbReference type="EMBL" id="JBHTIK010000008">
    <property type="protein sequence ID" value="MFD0849258.1"/>
    <property type="molecule type" value="Genomic_DNA"/>
</dbReference>
<evidence type="ECO:0000313" key="5">
    <source>
        <dbReference type="EMBL" id="MFD0849258.1"/>
    </source>
</evidence>
<evidence type="ECO:0000256" key="2">
    <source>
        <dbReference type="ARBA" id="ARBA00022801"/>
    </source>
</evidence>
<sequence length="787" mass="85576">MIRRLRVFAALAVSLSAIAAHAGPATETAKVRGLKAPAEIIVDRWGLAHIYAANTHDAYFLQGYNVARDRLWQIDLWRKRGLGLLSESFGETHVEQDRAARLFLYRGDMASEWRRYGPGARDNYEAFVAGINAYVDAVRAGTKPLPREFAITDSQPARWRAEDVVRIRTHALVMNARSEVQRARLVCKGGLDAARATQRLYPDHTPQVPEGLDPCTIDANVMDDYALATGPVNFDALTRVAEALPDDVKDGSNNWVIAGSRTTTGRPILANDPHRALTVPSLRYVVHIEAPGLSLIGAGEPGVPGISFGHNGKGAFGLTIFSTDQEDVYVYETQPGRADRYRYRGRWEKMRVVRETIPVKGGKTVAVELPFTRHGPVIHRSAERNQAYAVRSVWSEPGTSAYAAASWLANAASWEDFRTAADHWGTPPLNLIWAGPDGAIGWTAAGLAPVRPNWDGLMPVPGDGRYEWNGFHAPRSLPSVKDPAEGWIATANERNVPKDYPADVPLGYEFADRSRYERLAQLFSRSERVSVADAAAMQMDIHDLSALRLLALLKDVKGWDADSTQALALLRNWNGDMRADSAAAAIAGTWLASHLGAALVAHVVAPDAQPLAPRVAADAALHILETRDAVLGPDAAATTQTVLRESLSATLGELHRRLGPQLESWTWGGVHTLELKPPFGTLLRADEFKAMTIGPHPVGGSGTTVALAAPNKDLTAVHGPSVRIVMDVGDWDKSVFMNMPGQSADASSPHYGDFLPGWLAGEFAPMTYTRPAVEKVAERVISLTPGR</sequence>